<keyword evidence="1" id="KW-0812">Transmembrane</keyword>
<protein>
    <submittedName>
        <fullName evidence="2">Uncharacterized protein</fullName>
    </submittedName>
</protein>
<keyword evidence="3" id="KW-1185">Reference proteome</keyword>
<organism evidence="2 3">
    <name type="scientific">Maritalea porphyrae</name>
    <dbReference type="NCBI Taxonomy" id="880732"/>
    <lineage>
        <taxon>Bacteria</taxon>
        <taxon>Pseudomonadati</taxon>
        <taxon>Pseudomonadota</taxon>
        <taxon>Alphaproteobacteria</taxon>
        <taxon>Hyphomicrobiales</taxon>
        <taxon>Devosiaceae</taxon>
        <taxon>Maritalea</taxon>
    </lineage>
</organism>
<evidence type="ECO:0000313" key="2">
    <source>
        <dbReference type="EMBL" id="GLQ16994.1"/>
    </source>
</evidence>
<keyword evidence="1" id="KW-0472">Membrane</keyword>
<reference evidence="2" key="2">
    <citation type="submission" date="2023-01" db="EMBL/GenBank/DDBJ databases">
        <title>Draft genome sequence of Maritalea porphyrae strain NBRC 107169.</title>
        <authorList>
            <person name="Sun Q."/>
            <person name="Mori K."/>
        </authorList>
    </citation>
    <scope>NUCLEOTIDE SEQUENCE</scope>
    <source>
        <strain evidence="2">NBRC 107169</strain>
    </source>
</reference>
<evidence type="ECO:0000256" key="1">
    <source>
        <dbReference type="SAM" id="Phobius"/>
    </source>
</evidence>
<proteinExistence type="predicted"/>
<evidence type="ECO:0000313" key="3">
    <source>
        <dbReference type="Proteomes" id="UP001161405"/>
    </source>
</evidence>
<gene>
    <name evidence="2" type="ORF">GCM10007879_12430</name>
</gene>
<name>A0ABQ5URC2_9HYPH</name>
<accession>A0ABQ5URC2</accession>
<comment type="caution">
    <text evidence="2">The sequence shown here is derived from an EMBL/GenBank/DDBJ whole genome shotgun (WGS) entry which is preliminary data.</text>
</comment>
<sequence>MKDAGGVDQLRDQKMHRAKQIFAIFSLALSLTFMFAMNANAQLSTRVLTIRTMPADTKLQSVFIDGQRAKIISNQSGYAFVEIRADVNDFRCKYTLSIIAENGRFLRKQFDLCENVWQIDVSFEDDGSGASQKQISIVPSDPKVRIFSLSLNGKPQSFTAFMDSNRVEFTLRRGPSGYKCSTELEALLSNGNSYKEQVDLCANNNEVVLDLEPKREYFEVFTVRSSIKDDRISSVRVDGRKVPILRWISGGVRTRLAAGAPSFRCEATIEVGFASGAKASDKIDICAENFDVTLTPTPQYITDTSLASPFSWRFTAPRDAFDNAQLRFASNNRAAGFVALCEPGSRSVDVYIAGFPNRAGLGNRTDLEMWAGRYQGKQSATAGRAPGGPDNAAPFFNISTSHGLWNGLIAGSAYTLIADDEHRLRMSLKGSAGPVRDFVRACNQRFDGPSVIGDVTEDSSLKWSRTTTSNGAQQLQFGDASTDRIGFAARCEPNSGYAEVMFASAPGQMTDGRNISIFWDTVGNQGKLNARTRTVEGIDWGAVPIATMDVEDRLWPSLAAGNIVHIAMDGDRMSTYSLKGSAKPVREFVAACRPYVPEPEPEPEPIDNLTPDRPSAEEEVFNTIADIFNNLSDQSDGKLQVEINSPSAAAKKVLQDYRNNPNFFCDEARVPTSLGNRQVKSGFANNSSDLVDLYQIQPNGQRVRVRDIPPGARLTVTADAGQSWEVRRRNGGCLTSFASPNNDVVFSIKDNMGQADREAFVKTYRCGARQTHVLVAPNHGFSIVGGQIGFHRASVAGRTQNVWARTSAVIDNQRLVVRGSEAPDLDCVAR</sequence>
<keyword evidence="1" id="KW-1133">Transmembrane helix</keyword>
<dbReference type="Proteomes" id="UP001161405">
    <property type="component" value="Unassembled WGS sequence"/>
</dbReference>
<reference evidence="2" key="1">
    <citation type="journal article" date="2014" name="Int. J. Syst. Evol. Microbiol.">
        <title>Complete genome of a new Firmicutes species belonging to the dominant human colonic microbiota ('Ruminococcus bicirculans') reveals two chromosomes and a selective capacity to utilize plant glucans.</title>
        <authorList>
            <consortium name="NISC Comparative Sequencing Program"/>
            <person name="Wegmann U."/>
            <person name="Louis P."/>
            <person name="Goesmann A."/>
            <person name="Henrissat B."/>
            <person name="Duncan S.H."/>
            <person name="Flint H.J."/>
        </authorList>
    </citation>
    <scope>NUCLEOTIDE SEQUENCE</scope>
    <source>
        <strain evidence="2">NBRC 107169</strain>
    </source>
</reference>
<feature type="transmembrane region" description="Helical" evidence="1">
    <location>
        <begin position="21"/>
        <end position="39"/>
    </location>
</feature>
<dbReference type="EMBL" id="BSNI01000002">
    <property type="protein sequence ID" value="GLQ16994.1"/>
    <property type="molecule type" value="Genomic_DNA"/>
</dbReference>